<evidence type="ECO:0000256" key="10">
    <source>
        <dbReference type="ARBA" id="ARBA00022759"/>
    </source>
</evidence>
<feature type="binding site" evidence="15">
    <location>
        <position position="60"/>
    </location>
    <ligand>
        <name>a divalent metal cation</name>
        <dbReference type="ChEBI" id="CHEBI:60240"/>
    </ligand>
</feature>
<dbReference type="GO" id="GO:0003677">
    <property type="term" value="F:DNA binding"/>
    <property type="evidence" value="ECO:0007669"/>
    <property type="project" value="UniProtKB-KW"/>
</dbReference>
<evidence type="ECO:0000256" key="15">
    <source>
        <dbReference type="PIRSR" id="PIRSR601191-2"/>
    </source>
</evidence>
<organism evidence="18">
    <name type="scientific">Capulavirus medicagonis</name>
    <dbReference type="NCBI Taxonomy" id="1306546"/>
    <lineage>
        <taxon>Viruses</taxon>
        <taxon>Monodnaviria</taxon>
        <taxon>Shotokuvirae</taxon>
        <taxon>Cressdnaviricota</taxon>
        <taxon>Repensiviricetes</taxon>
        <taxon>Geplafuvirales</taxon>
        <taxon>Geminiviridae</taxon>
        <taxon>Capulavirus</taxon>
    </lineage>
</organism>
<keyword evidence="9 16" id="KW-0547">Nucleotide-binding</keyword>
<dbReference type="EMBL" id="MH603830">
    <property type="protein sequence ID" value="AYP63999.1"/>
    <property type="molecule type" value="Genomic_DNA"/>
</dbReference>
<dbReference type="SUPFAM" id="SSF55464">
    <property type="entry name" value="Origin of replication-binding domain, RBD-like"/>
    <property type="match status" value="1"/>
</dbReference>
<dbReference type="PRINTS" id="PR00227">
    <property type="entry name" value="GEMCOATAL1"/>
</dbReference>
<comment type="domain">
    <text evidence="16">There are 3 rolling circle replication (RCR) motifs. RCR-2 is probably involved in metal coordination. RCR-3 is required for phosphodiester bond cleavage for initiation of RCR.</text>
</comment>
<evidence type="ECO:0000313" key="18">
    <source>
        <dbReference type="EMBL" id="AYP63999.1"/>
    </source>
</evidence>
<evidence type="ECO:0000256" key="13">
    <source>
        <dbReference type="ARBA" id="ARBA00023125"/>
    </source>
</evidence>
<evidence type="ECO:0000256" key="9">
    <source>
        <dbReference type="ARBA" id="ARBA00022741"/>
    </source>
</evidence>
<dbReference type="GO" id="GO:0042025">
    <property type="term" value="C:host cell nucleus"/>
    <property type="evidence" value="ECO:0007669"/>
    <property type="project" value="UniProtKB-SubCell"/>
</dbReference>
<dbReference type="InterPro" id="IPR049912">
    <property type="entry name" value="CRESS_DNA_REP"/>
</dbReference>
<feature type="domain" description="CRESS-DNA virus Rep endonuclease" evidence="17">
    <location>
        <begin position="9"/>
        <end position="117"/>
    </location>
</feature>
<keyword evidence="5 16" id="KW-0548">Nucleotidyltransferase</keyword>
<name>A0A3G3BJ11_9GEMI</name>
<evidence type="ECO:0000256" key="3">
    <source>
        <dbReference type="ARBA" id="ARBA00022562"/>
    </source>
</evidence>
<evidence type="ECO:0000256" key="4">
    <source>
        <dbReference type="ARBA" id="ARBA00022679"/>
    </source>
</evidence>
<dbReference type="Pfam" id="PF00799">
    <property type="entry name" value="Gemini_AL1"/>
    <property type="match status" value="1"/>
</dbReference>
<evidence type="ECO:0000256" key="1">
    <source>
        <dbReference type="ARBA" id="ARBA00004147"/>
    </source>
</evidence>
<dbReference type="Gene3D" id="3.40.1310.20">
    <property type="match status" value="1"/>
</dbReference>
<evidence type="ECO:0000259" key="17">
    <source>
        <dbReference type="PROSITE" id="PS52020"/>
    </source>
</evidence>
<reference evidence="18" key="1">
    <citation type="journal article" date="2018" name="Viruses">
        <title>The Westward Journey of Alfalfa Leaf Curl Virus.</title>
        <authorList>
            <person name="Davoodi Z."/>
            <person name="Bejerman N."/>
            <person name="Richet C."/>
            <person name="Filloux D."/>
            <person name="Kumari S.G."/>
            <person name="Chatzivassiliou E.K."/>
            <person name="Galzi S."/>
            <person name="Julian C."/>
            <person name="Samarfard S."/>
            <person name="Trucco V."/>
            <person name="Giolitti F."/>
            <person name="Fiallo-Olive E."/>
            <person name="Navas-Castillo J."/>
            <person name="Asaad N."/>
            <person name="Moukahel A.R."/>
            <person name="Hijazi J."/>
            <person name="Mghandef S."/>
            <person name="Heydarnejad J."/>
            <person name="Massumi H."/>
            <person name="Varsani A."/>
            <person name="Dietzgen R.G."/>
            <person name="Harkins G.W."/>
            <person name="Martin D.P."/>
            <person name="Roumagnac P."/>
        </authorList>
    </citation>
    <scope>NUCLEOTIDE SEQUENCE</scope>
    <source>
        <strain evidence="18">I23</strain>
    </source>
</reference>
<keyword evidence="16" id="KW-0511">Multifunctional enzyme</keyword>
<keyword evidence="16" id="KW-0347">Helicase</keyword>
<feature type="active site" description="For DNA cleavage activity" evidence="14">
    <location>
        <position position="104"/>
    </location>
</feature>
<keyword evidence="11 16" id="KW-0378">Hydrolase</keyword>
<dbReference type="EC" id="3.1.21.-" evidence="16"/>
<dbReference type="Pfam" id="PF08283">
    <property type="entry name" value="Gemini_AL1_M"/>
    <property type="match status" value="1"/>
</dbReference>
<evidence type="ECO:0000256" key="6">
    <source>
        <dbReference type="ARBA" id="ARBA00022705"/>
    </source>
</evidence>
<evidence type="ECO:0000256" key="11">
    <source>
        <dbReference type="ARBA" id="ARBA00022801"/>
    </source>
</evidence>
<comment type="cofactor">
    <cofactor evidence="15">
        <name>Mg(2+)</name>
        <dbReference type="ChEBI" id="CHEBI:18420"/>
    </cofactor>
    <cofactor evidence="15">
        <name>Mn(2+)</name>
        <dbReference type="ChEBI" id="CHEBI:29035"/>
    </cofactor>
    <text evidence="15">Divalent metal cations, possibly Mg(2+) or Mn(2+).</text>
</comment>
<dbReference type="PRINTS" id="PR00228">
    <property type="entry name" value="GEMCOATCLVL1"/>
</dbReference>
<comment type="subcellular location">
    <subcellularLocation>
        <location evidence="1 16">Host nucleus</location>
    </subcellularLocation>
</comment>
<dbReference type="GO" id="GO:0006260">
    <property type="term" value="P:DNA replication"/>
    <property type="evidence" value="ECO:0007669"/>
    <property type="project" value="UniProtKB-KW"/>
</dbReference>
<keyword evidence="12 16" id="KW-0190">Covalent protein-DNA linkage</keyword>
<keyword evidence="13 16" id="KW-0238">DNA-binding</keyword>
<dbReference type="InterPro" id="IPR001301">
    <property type="entry name" value="Gemini_AL1_CLV"/>
</dbReference>
<keyword evidence="10 16" id="KW-0255">Endonuclease</keyword>
<dbReference type="GO" id="GO:0046872">
    <property type="term" value="F:metal ion binding"/>
    <property type="evidence" value="ECO:0007669"/>
    <property type="project" value="UniProtKB-KW"/>
</dbReference>
<comment type="subunit">
    <text evidence="16">Homooligomer.</text>
</comment>
<feature type="binding site" evidence="15">
    <location>
        <position position="58"/>
    </location>
    <ligand>
        <name>a divalent metal cation</name>
        <dbReference type="ChEBI" id="CHEBI:60240"/>
    </ligand>
</feature>
<evidence type="ECO:0000256" key="14">
    <source>
        <dbReference type="PIRSR" id="PIRSR601191-1"/>
    </source>
</evidence>
<comment type="similarity">
    <text evidence="2 16">Belongs to the geminiviridae Rep protein family.</text>
</comment>
<keyword evidence="4 16" id="KW-0808">Transferase</keyword>
<evidence type="ECO:0000256" key="5">
    <source>
        <dbReference type="ARBA" id="ARBA00022695"/>
    </source>
</evidence>
<keyword evidence="3 16" id="KW-1048">Host nucleus</keyword>
<keyword evidence="7 16" id="KW-0540">Nuclease</keyword>
<sequence length="349" mass="40771">MPRRASNFRLQGKSIFLTYPQCPLIPIFLIDYLYQLLKNWDPTYARVCREEHQSGEPHLHCLVQMDKKIDIKDPRFFDIKDPNGLSTYHPNTQIPRRDADVADYISKGGVFEERGLLRASRRSPKKSRDSIWTTILTESTSKSEFLSRCRTEQPYTYATQLRNLEYMASREWPEPPTVYQPRWTHFPSVPESIKQWADENIFTQKPDRPLTLIIEGPSKTGKTAWARSLGRHNYFCGGVDFSYWDNHASYNVIDDIPFQFLPCKKELLGSQRDFTVNEKYRKKTRVPGGIPTIVLCNPDQSYKTALSSSDMYEWSELNVIHVCINDKFYRSIFITIYNCSRPSAFNSFI</sequence>
<comment type="function">
    <text evidence="16">Essential for the replication of viral ssDNA. The closed circular ssDNA genome is first converted to a superhelical dsDNA. Rep binds a specific region at the genome origin of replication. It introduces an endonucleolytic nick within the conserved sequence 5'-TAATATTAC-3' in the intergenic region of the genome present in all geminiviruses, thereby initiating the rolling circle replication (RCR). Following cleavage, binds covalently to the 5'-phosphate of DNA as a tyrosyl ester. The cleavage gives rise to a free 3'-OH that serves as a primer for the cellular DNA polymerase. The polymerase synthesizes the (+) strand DNA by rolling circle mechanism. After one round of replication, a Rep-catalyzed nucleotidyl transfer reaction releases a circular single-stranded virus genome, thereby terminating the replication. Displays origin-specific DNA cleavage, nucleotidyl transferase, ATPase and helicase activities.</text>
</comment>
<evidence type="ECO:0000256" key="2">
    <source>
        <dbReference type="ARBA" id="ARBA00006240"/>
    </source>
</evidence>
<dbReference type="GO" id="GO:0016888">
    <property type="term" value="F:DNA endonuclease activity, producing 5'-phosphomonoesters"/>
    <property type="evidence" value="ECO:0007669"/>
    <property type="project" value="InterPro"/>
</dbReference>
<evidence type="ECO:0000256" key="16">
    <source>
        <dbReference type="RuleBase" id="RU361249"/>
    </source>
</evidence>
<accession>A0A3G3BJ11</accession>
<dbReference type="GO" id="GO:0005524">
    <property type="term" value="F:ATP binding"/>
    <property type="evidence" value="ECO:0007669"/>
    <property type="project" value="UniProtKB-KW"/>
</dbReference>
<dbReference type="GO" id="GO:0016779">
    <property type="term" value="F:nucleotidyltransferase activity"/>
    <property type="evidence" value="ECO:0007669"/>
    <property type="project" value="UniProtKB-KW"/>
</dbReference>
<dbReference type="InterPro" id="IPR001191">
    <property type="entry name" value="Gemini_AL1_REP"/>
</dbReference>
<proteinExistence type="inferred from homology"/>
<evidence type="ECO:0000256" key="8">
    <source>
        <dbReference type="ARBA" id="ARBA00022723"/>
    </source>
</evidence>
<evidence type="ECO:0000256" key="12">
    <source>
        <dbReference type="ARBA" id="ARBA00023124"/>
    </source>
</evidence>
<keyword evidence="6" id="KW-0235">DNA replication</keyword>
<dbReference type="GO" id="GO:0005198">
    <property type="term" value="F:structural molecule activity"/>
    <property type="evidence" value="ECO:0007669"/>
    <property type="project" value="InterPro"/>
</dbReference>
<keyword evidence="8 15" id="KW-0479">Metal-binding</keyword>
<dbReference type="GO" id="GO:0004386">
    <property type="term" value="F:helicase activity"/>
    <property type="evidence" value="ECO:0007669"/>
    <property type="project" value="UniProtKB-KW"/>
</dbReference>
<feature type="binding site" evidence="15">
    <location>
        <position position="50"/>
    </location>
    <ligand>
        <name>a divalent metal cation</name>
        <dbReference type="ChEBI" id="CHEBI:60240"/>
    </ligand>
</feature>
<dbReference type="InterPro" id="IPR022692">
    <property type="entry name" value="Gemini_AL1_REP_central"/>
</dbReference>
<dbReference type="PROSITE" id="PS52020">
    <property type="entry name" value="CRESS_DNA_REP"/>
    <property type="match status" value="1"/>
</dbReference>
<keyword evidence="16" id="KW-0067">ATP-binding</keyword>
<evidence type="ECO:0000256" key="7">
    <source>
        <dbReference type="ARBA" id="ARBA00022722"/>
    </source>
</evidence>
<comment type="cofactor">
    <cofactor evidence="16">
        <name>Mn(2+)</name>
        <dbReference type="ChEBI" id="CHEBI:29035"/>
    </cofactor>
</comment>
<protein>
    <recommendedName>
        <fullName evidence="16">Replication-associated protein</fullName>
        <shortName evidence="16">Rep</shortName>
        <ecNumber evidence="16">3.1.21.-</ecNumber>
    </recommendedName>
</protein>